<dbReference type="InParanoid" id="A0A078AAU4"/>
<dbReference type="GO" id="GO:0016020">
    <property type="term" value="C:membrane"/>
    <property type="evidence" value="ECO:0007669"/>
    <property type="project" value="UniProtKB-SubCell"/>
</dbReference>
<evidence type="ECO:0000256" key="4">
    <source>
        <dbReference type="ARBA" id="ARBA00023136"/>
    </source>
</evidence>
<evidence type="ECO:0008006" key="9">
    <source>
        <dbReference type="Google" id="ProtNLM"/>
    </source>
</evidence>
<accession>A0A078AAU4</accession>
<proteinExistence type="predicted"/>
<reference evidence="7 8" key="1">
    <citation type="submission" date="2014-06" db="EMBL/GenBank/DDBJ databases">
        <authorList>
            <person name="Swart Estienne"/>
        </authorList>
    </citation>
    <scope>NUCLEOTIDE SEQUENCE [LARGE SCALE GENOMIC DNA]</scope>
    <source>
        <strain evidence="7 8">130c</strain>
    </source>
</reference>
<organism evidence="7 8">
    <name type="scientific">Stylonychia lemnae</name>
    <name type="common">Ciliate</name>
    <dbReference type="NCBI Taxonomy" id="5949"/>
    <lineage>
        <taxon>Eukaryota</taxon>
        <taxon>Sar</taxon>
        <taxon>Alveolata</taxon>
        <taxon>Ciliophora</taxon>
        <taxon>Intramacronucleata</taxon>
        <taxon>Spirotrichea</taxon>
        <taxon>Stichotrichia</taxon>
        <taxon>Sporadotrichida</taxon>
        <taxon>Oxytrichidae</taxon>
        <taxon>Stylonychinae</taxon>
        <taxon>Stylonychia</taxon>
    </lineage>
</organism>
<feature type="transmembrane region" description="Helical" evidence="6">
    <location>
        <begin position="189"/>
        <end position="208"/>
    </location>
</feature>
<dbReference type="OMA" id="WWIAIIT"/>
<dbReference type="InterPro" id="IPR049680">
    <property type="entry name" value="FLVCR1-2_SLC49-like"/>
</dbReference>
<keyword evidence="3 6" id="KW-1133">Transmembrane helix</keyword>
<feature type="transmembrane region" description="Helical" evidence="6">
    <location>
        <begin position="411"/>
        <end position="433"/>
    </location>
</feature>
<dbReference type="PANTHER" id="PTHR10924">
    <property type="entry name" value="MAJOR FACILITATOR SUPERFAMILY PROTEIN-RELATED"/>
    <property type="match status" value="1"/>
</dbReference>
<dbReference type="Proteomes" id="UP000039865">
    <property type="component" value="Unassembled WGS sequence"/>
</dbReference>
<feature type="transmembrane region" description="Helical" evidence="6">
    <location>
        <begin position="241"/>
        <end position="259"/>
    </location>
</feature>
<evidence type="ECO:0000313" key="7">
    <source>
        <dbReference type="EMBL" id="CDW79334.1"/>
    </source>
</evidence>
<keyword evidence="8" id="KW-1185">Reference proteome</keyword>
<dbReference type="OrthoDB" id="312103at2759"/>
<dbReference type="PANTHER" id="PTHR10924:SF6">
    <property type="entry name" value="SOLUTE CARRIER FAMILY 49 MEMBER A3"/>
    <property type="match status" value="1"/>
</dbReference>
<protein>
    <recommendedName>
        <fullName evidence="9">Major facilitator superfamily protein</fullName>
    </recommendedName>
</protein>
<feature type="transmembrane region" description="Helical" evidence="6">
    <location>
        <begin position="105"/>
        <end position="124"/>
    </location>
</feature>
<dbReference type="AlphaFoldDB" id="A0A078AAU4"/>
<feature type="transmembrane region" description="Helical" evidence="6">
    <location>
        <begin position="307"/>
        <end position="327"/>
    </location>
</feature>
<evidence type="ECO:0000256" key="1">
    <source>
        <dbReference type="ARBA" id="ARBA00004141"/>
    </source>
</evidence>
<evidence type="ECO:0000256" key="2">
    <source>
        <dbReference type="ARBA" id="ARBA00022692"/>
    </source>
</evidence>
<feature type="transmembrane region" description="Helical" evidence="6">
    <location>
        <begin position="78"/>
        <end position="98"/>
    </location>
</feature>
<feature type="transmembrane region" description="Helical" evidence="6">
    <location>
        <begin position="333"/>
        <end position="358"/>
    </location>
</feature>
<dbReference type="SUPFAM" id="SSF103473">
    <property type="entry name" value="MFS general substrate transporter"/>
    <property type="match status" value="1"/>
</dbReference>
<gene>
    <name evidence="7" type="primary">Contig19524.g20697</name>
    <name evidence="7" type="ORF">STYLEM_8321</name>
</gene>
<feature type="transmembrane region" description="Helical" evidence="6">
    <location>
        <begin position="158"/>
        <end position="177"/>
    </location>
</feature>
<feature type="compositionally biased region" description="Polar residues" evidence="5">
    <location>
        <begin position="449"/>
        <end position="462"/>
    </location>
</feature>
<evidence type="ECO:0000256" key="3">
    <source>
        <dbReference type="ARBA" id="ARBA00022989"/>
    </source>
</evidence>
<feature type="transmembrane region" description="Helical" evidence="6">
    <location>
        <begin position="379"/>
        <end position="399"/>
    </location>
</feature>
<evidence type="ECO:0000313" key="8">
    <source>
        <dbReference type="Proteomes" id="UP000039865"/>
    </source>
</evidence>
<feature type="transmembrane region" description="Helical" evidence="6">
    <location>
        <begin position="279"/>
        <end position="300"/>
    </location>
</feature>
<dbReference type="Gene3D" id="1.20.1250.20">
    <property type="entry name" value="MFS general substrate transporter like domains"/>
    <property type="match status" value="1"/>
</dbReference>
<comment type="subcellular location">
    <subcellularLocation>
        <location evidence="1">Membrane</location>
        <topology evidence="1">Multi-pass membrane protein</topology>
    </subcellularLocation>
</comment>
<evidence type="ECO:0000256" key="6">
    <source>
        <dbReference type="SAM" id="Phobius"/>
    </source>
</evidence>
<evidence type="ECO:0000256" key="5">
    <source>
        <dbReference type="SAM" id="MobiDB-lite"/>
    </source>
</evidence>
<dbReference type="EMBL" id="CCKQ01007905">
    <property type="protein sequence ID" value="CDW79334.1"/>
    <property type="molecule type" value="Genomic_DNA"/>
</dbReference>
<sequence length="480" mass="53184">MIRDSEIEEEQLLLNNKFLIQTKSEDMTVSINQQFILDPMRWWIQIFFTMGLLSNGFIMVGFSPVASIIADAFKCDKFIVDAQCLMFLIMFIPANFIVIHCLDKYGLRACLLIGSVMSIAGVWLRQLVQVIPNFNVVFLGTILCSFAQVFYINTGSKLASTWFGCVMGFVVPAFFLGGDGNQKDAFMEYLLVQNIMVTILSIPILLTAKDKPKNPPSLSAMRIEPKLQFGKEIKNLVSNKSYLLLSGTFTFLYGIYTSLGAVVSSVTTPFGFNAVDNSIFGATFIFFGVVGSFFFGVMLDKTAKYKFIVCLTSTLACCFISLAFWTLQSENVVLFSVNLACIGFFVIPIIPTSYAFAVELTYPVPESISNGMMIMVSQIFGFSLVIFFCFIFTIIQGAISSFISSLDGQTGPLIVIGVFLTSCCVGALCSYFIKEELRRLKPQSLIGSTDLSTQSQSNAQNKEYSELRDSTQISGGKLEF</sequence>
<feature type="transmembrane region" description="Helical" evidence="6">
    <location>
        <begin position="42"/>
        <end position="66"/>
    </location>
</feature>
<dbReference type="InterPro" id="IPR036259">
    <property type="entry name" value="MFS_trans_sf"/>
</dbReference>
<feature type="transmembrane region" description="Helical" evidence="6">
    <location>
        <begin position="130"/>
        <end position="151"/>
    </location>
</feature>
<keyword evidence="4 6" id="KW-0472">Membrane</keyword>
<feature type="region of interest" description="Disordered" evidence="5">
    <location>
        <begin position="449"/>
        <end position="480"/>
    </location>
</feature>
<keyword evidence="2 6" id="KW-0812">Transmembrane</keyword>
<name>A0A078AAU4_STYLE</name>